<comment type="caution">
    <text evidence="1">The sequence shown here is derived from an EMBL/GenBank/DDBJ whole genome shotgun (WGS) entry which is preliminary data.</text>
</comment>
<organism evidence="1 2">
    <name type="scientific">Drosophila gunungcola</name>
    <name type="common">fruit fly</name>
    <dbReference type="NCBI Taxonomy" id="103775"/>
    <lineage>
        <taxon>Eukaryota</taxon>
        <taxon>Metazoa</taxon>
        <taxon>Ecdysozoa</taxon>
        <taxon>Arthropoda</taxon>
        <taxon>Hexapoda</taxon>
        <taxon>Insecta</taxon>
        <taxon>Pterygota</taxon>
        <taxon>Neoptera</taxon>
        <taxon>Endopterygota</taxon>
        <taxon>Diptera</taxon>
        <taxon>Brachycera</taxon>
        <taxon>Muscomorpha</taxon>
        <taxon>Ephydroidea</taxon>
        <taxon>Drosophilidae</taxon>
        <taxon>Drosophila</taxon>
        <taxon>Sophophora</taxon>
    </lineage>
</organism>
<evidence type="ECO:0000313" key="2">
    <source>
        <dbReference type="Proteomes" id="UP001059596"/>
    </source>
</evidence>
<protein>
    <submittedName>
        <fullName evidence="1">Uncharacterized protein</fullName>
    </submittedName>
</protein>
<keyword evidence="2" id="KW-1185">Reference proteome</keyword>
<feature type="non-terminal residue" evidence="1">
    <location>
        <position position="1"/>
    </location>
</feature>
<reference evidence="1" key="1">
    <citation type="journal article" date="2023" name="Genome Biol. Evol.">
        <title>Long-read-based Genome Assembly of Drosophila gunungcola Reveals Fewer Chemosensory Genes in Flower-breeding Species.</title>
        <authorList>
            <person name="Negi A."/>
            <person name="Liao B.Y."/>
            <person name="Yeh S.D."/>
        </authorList>
    </citation>
    <scope>NUCLEOTIDE SEQUENCE</scope>
    <source>
        <strain evidence="1">Sukarami</strain>
    </source>
</reference>
<proteinExistence type="predicted"/>
<dbReference type="AlphaFoldDB" id="A0A9P9YTU3"/>
<gene>
    <name evidence="1" type="ORF">M5D96_004133</name>
</gene>
<dbReference type="Proteomes" id="UP001059596">
    <property type="component" value="Unassembled WGS sequence"/>
</dbReference>
<sequence length="103" mass="11355">ISFAWATAAAAAASAAALRRSLRNQARCGHKIAYQDHTHSLSVCPMCPSRALLCVSRNRRCRRIRISSRTRAANVPGIPEPPVCSSSACQRVHCHHWKVLRVL</sequence>
<accession>A0A9P9YTU3</accession>
<name>A0A9P9YTU3_9MUSC</name>
<dbReference type="EMBL" id="JAMKOV010000002">
    <property type="protein sequence ID" value="KAI8042810.1"/>
    <property type="molecule type" value="Genomic_DNA"/>
</dbReference>
<evidence type="ECO:0000313" key="1">
    <source>
        <dbReference type="EMBL" id="KAI8042810.1"/>
    </source>
</evidence>